<feature type="domain" description="Methyltransferase small" evidence="6">
    <location>
        <begin position="107"/>
        <end position="198"/>
    </location>
</feature>
<dbReference type="SUPFAM" id="SSF53335">
    <property type="entry name" value="S-adenosyl-L-methionine-dependent methyltransferases"/>
    <property type="match status" value="1"/>
</dbReference>
<feature type="binding site" evidence="5">
    <location>
        <position position="194"/>
    </location>
    <ligand>
        <name>S-adenosyl-L-methionine</name>
        <dbReference type="ChEBI" id="CHEBI:59789"/>
    </ligand>
</feature>
<feature type="binding site" evidence="5">
    <location>
        <position position="144"/>
    </location>
    <ligand>
        <name>S-adenosyl-L-methionine</name>
        <dbReference type="ChEBI" id="CHEBI:59789"/>
    </ligand>
</feature>
<gene>
    <name evidence="5" type="primary">prmC</name>
    <name evidence="8" type="ORF">GU90_18500</name>
</gene>
<dbReference type="GO" id="GO:0032259">
    <property type="term" value="P:methylation"/>
    <property type="evidence" value="ECO:0007669"/>
    <property type="project" value="UniProtKB-KW"/>
</dbReference>
<dbReference type="PROSITE" id="PS00092">
    <property type="entry name" value="N6_MTASE"/>
    <property type="match status" value="1"/>
</dbReference>
<dbReference type="GO" id="GO:0102559">
    <property type="term" value="F:peptide chain release factor N(5)-glutamine methyltransferase activity"/>
    <property type="evidence" value="ECO:0007669"/>
    <property type="project" value="UniProtKB-EC"/>
</dbReference>
<evidence type="ECO:0000256" key="1">
    <source>
        <dbReference type="ARBA" id="ARBA00022603"/>
    </source>
</evidence>
<reference evidence="8 9" key="1">
    <citation type="submission" date="2014-06" db="EMBL/GenBank/DDBJ databases">
        <title>Saccharopolyspora rectivirgula DSM-43113 Genome sequencing.</title>
        <authorList>
            <person name="Barrera C."/>
            <person name="Millon L."/>
            <person name="Rognon B."/>
            <person name="Zaugg C."/>
            <person name="Monod M."/>
        </authorList>
    </citation>
    <scope>NUCLEOTIDE SEQUENCE [LARGE SCALE GENOMIC DNA]</scope>
    <source>
        <strain evidence="8 9">DSM 43113</strain>
    </source>
</reference>
<dbReference type="HAMAP" id="MF_02126">
    <property type="entry name" value="RF_methyltr_PrmC"/>
    <property type="match status" value="1"/>
</dbReference>
<dbReference type="EMBL" id="JNVU01000048">
    <property type="protein sequence ID" value="KEI43117.1"/>
    <property type="molecule type" value="Genomic_DNA"/>
</dbReference>
<dbReference type="InterPro" id="IPR007848">
    <property type="entry name" value="Small_mtfrase_dom"/>
</dbReference>
<accession>A0A073AVQ8</accession>
<dbReference type="InterPro" id="IPR004556">
    <property type="entry name" value="HemK-like"/>
</dbReference>
<evidence type="ECO:0000256" key="4">
    <source>
        <dbReference type="ARBA" id="ARBA00048391"/>
    </source>
</evidence>
<proteinExistence type="inferred from homology"/>
<comment type="catalytic activity">
    <reaction evidence="4 5">
        <text>L-glutaminyl-[peptide chain release factor] + S-adenosyl-L-methionine = N(5)-methyl-L-glutaminyl-[peptide chain release factor] + S-adenosyl-L-homocysteine + H(+)</text>
        <dbReference type="Rhea" id="RHEA:42896"/>
        <dbReference type="Rhea" id="RHEA-COMP:10271"/>
        <dbReference type="Rhea" id="RHEA-COMP:10272"/>
        <dbReference type="ChEBI" id="CHEBI:15378"/>
        <dbReference type="ChEBI" id="CHEBI:30011"/>
        <dbReference type="ChEBI" id="CHEBI:57856"/>
        <dbReference type="ChEBI" id="CHEBI:59789"/>
        <dbReference type="ChEBI" id="CHEBI:61891"/>
        <dbReference type="EC" id="2.1.1.297"/>
    </reaction>
</comment>
<evidence type="ECO:0000256" key="2">
    <source>
        <dbReference type="ARBA" id="ARBA00022679"/>
    </source>
</evidence>
<dbReference type="InterPro" id="IPR050320">
    <property type="entry name" value="N5-glutamine_MTase"/>
</dbReference>
<dbReference type="STRING" id="28042.GU90_18500"/>
<protein>
    <recommendedName>
        <fullName evidence="5">Release factor glutamine methyltransferase</fullName>
        <shortName evidence="5">RF MTase</shortName>
        <ecNumber evidence="5">2.1.1.297</ecNumber>
    </recommendedName>
    <alternativeName>
        <fullName evidence="5">N5-glutamine methyltransferase PrmC</fullName>
    </alternativeName>
    <alternativeName>
        <fullName evidence="5">Protein-(glutamine-N5) MTase PrmC</fullName>
    </alternativeName>
    <alternativeName>
        <fullName evidence="5">Protein-glutamine N-methyltransferase PrmC</fullName>
    </alternativeName>
</protein>
<keyword evidence="9" id="KW-1185">Reference proteome</keyword>
<dbReference type="PANTHER" id="PTHR18895:SF74">
    <property type="entry name" value="MTRF1L RELEASE FACTOR GLUTAMINE METHYLTRANSFERASE"/>
    <property type="match status" value="1"/>
</dbReference>
<evidence type="ECO:0000256" key="3">
    <source>
        <dbReference type="ARBA" id="ARBA00022691"/>
    </source>
</evidence>
<dbReference type="NCBIfam" id="TIGR00536">
    <property type="entry name" value="hemK_fam"/>
    <property type="match status" value="1"/>
</dbReference>
<organism evidence="8 9">
    <name type="scientific">Saccharopolyspora rectivirgula</name>
    <dbReference type="NCBI Taxonomy" id="28042"/>
    <lineage>
        <taxon>Bacteria</taxon>
        <taxon>Bacillati</taxon>
        <taxon>Actinomycetota</taxon>
        <taxon>Actinomycetes</taxon>
        <taxon>Pseudonocardiales</taxon>
        <taxon>Pseudonocardiaceae</taxon>
        <taxon>Saccharopolyspora</taxon>
    </lineage>
</organism>
<dbReference type="RefSeq" id="WP_029722606.1">
    <property type="nucleotide sequence ID" value="NZ_JAJUIW010000001.1"/>
</dbReference>
<keyword evidence="1 5" id="KW-0489">Methyltransferase</keyword>
<dbReference type="PANTHER" id="PTHR18895">
    <property type="entry name" value="HEMK METHYLTRANSFERASE"/>
    <property type="match status" value="1"/>
</dbReference>
<dbReference type="Pfam" id="PF17827">
    <property type="entry name" value="PrmC_N"/>
    <property type="match status" value="1"/>
</dbReference>
<dbReference type="Pfam" id="PF05175">
    <property type="entry name" value="MTS"/>
    <property type="match status" value="1"/>
</dbReference>
<evidence type="ECO:0000259" key="7">
    <source>
        <dbReference type="Pfam" id="PF17827"/>
    </source>
</evidence>
<feature type="binding site" evidence="5">
    <location>
        <begin position="194"/>
        <end position="197"/>
    </location>
    <ligand>
        <name>substrate</name>
    </ligand>
</feature>
<dbReference type="Proteomes" id="UP000031419">
    <property type="component" value="Unassembled WGS sequence"/>
</dbReference>
<dbReference type="AlphaFoldDB" id="A0A073AVQ8"/>
<name>A0A073AVQ8_9PSEU</name>
<feature type="domain" description="Release factor glutamine methyltransferase N-terminal" evidence="7">
    <location>
        <begin position="9"/>
        <end position="76"/>
    </location>
</feature>
<dbReference type="InterPro" id="IPR019874">
    <property type="entry name" value="RF_methyltr_PrmC"/>
</dbReference>
<sequence>MTDQPLRLALREAEQVLAEAGVPSPRTDAELLVAHLLGVERSRLVLVSSISARTAARLRELVAARAARVPLQHLTGRAALGRVTVEVGPGVFVPRPETELLLEWGLELLRGRQRPVVVDLCTGSAALALAVANARPDAVVRAVDNDPRALRWARRNAAARAEAGDTPVEVLSGDVTDPHLLAGLTGEVDLVLCNPPYVPASTPVPPEVAEHDPPQAVFAGPDGLSVVRHVVVLAARLLRPGGGVAIEHDDTHGEAVPELLSARPEFCSVRDHTDLAGRPRFATARRVGRAGAGPQSTTCGS</sequence>
<dbReference type="eggNOG" id="COG2890">
    <property type="taxonomic scope" value="Bacteria"/>
</dbReference>
<dbReference type="NCBIfam" id="TIGR03534">
    <property type="entry name" value="RF_mod_PrmC"/>
    <property type="match status" value="1"/>
</dbReference>
<evidence type="ECO:0000313" key="8">
    <source>
        <dbReference type="EMBL" id="KEI43117.1"/>
    </source>
</evidence>
<evidence type="ECO:0000259" key="6">
    <source>
        <dbReference type="Pfam" id="PF05175"/>
    </source>
</evidence>
<keyword evidence="3 5" id="KW-0949">S-adenosyl-L-methionine</keyword>
<keyword evidence="2 5" id="KW-0808">Transferase</keyword>
<dbReference type="InterPro" id="IPR002052">
    <property type="entry name" value="DNA_methylase_N6_adenine_CS"/>
</dbReference>
<comment type="function">
    <text evidence="5">Methylates the class 1 translation termination release factors RF1/PrfA and RF2/PrfB on the glutamine residue of the universally conserved GGQ motif.</text>
</comment>
<evidence type="ECO:0000256" key="5">
    <source>
        <dbReference type="HAMAP-Rule" id="MF_02126"/>
    </source>
</evidence>
<dbReference type="OrthoDB" id="9800643at2"/>
<dbReference type="Gene3D" id="3.40.50.150">
    <property type="entry name" value="Vaccinia Virus protein VP39"/>
    <property type="match status" value="1"/>
</dbReference>
<dbReference type="InterPro" id="IPR029063">
    <property type="entry name" value="SAM-dependent_MTases_sf"/>
</dbReference>
<comment type="caution">
    <text evidence="5">Lacks conserved residue(s) required for the propagation of feature annotation.</text>
</comment>
<comment type="similarity">
    <text evidence="5">Belongs to the protein N5-glutamine methyltransferase family. PrmC subfamily.</text>
</comment>
<dbReference type="GO" id="GO:0003676">
    <property type="term" value="F:nucleic acid binding"/>
    <property type="evidence" value="ECO:0007669"/>
    <property type="project" value="InterPro"/>
</dbReference>
<evidence type="ECO:0000313" key="9">
    <source>
        <dbReference type="Proteomes" id="UP000031419"/>
    </source>
</evidence>
<comment type="caution">
    <text evidence="8">The sequence shown here is derived from an EMBL/GenBank/DDBJ whole genome shotgun (WGS) entry which is preliminary data.</text>
</comment>
<dbReference type="InterPro" id="IPR040758">
    <property type="entry name" value="PrmC_N"/>
</dbReference>
<dbReference type="EC" id="2.1.1.297" evidence="5"/>
<dbReference type="Gene3D" id="1.10.8.10">
    <property type="entry name" value="DNA helicase RuvA subunit, C-terminal domain"/>
    <property type="match status" value="1"/>
</dbReference>